<dbReference type="InterPro" id="IPR052188">
    <property type="entry name" value="Ni-pincer_cofactor_biosynth"/>
</dbReference>
<sequence length="132" mass="14940">VKRLGLPTHDKPASPCLASRVPYGEEITPEKLRMIEAAEAFLHEEMGIRECRVRHHNNLARIEVAPESIRLLAQPENASRIDRHFRSLGYNYVTLDLRGFRSGSMNEVIAIESPPCNLNRPRSKNDPLGQDS</sequence>
<reference evidence="1" key="1">
    <citation type="journal article" date="2014" name="Front. Microbiol.">
        <title>High frequency of phylogenetically diverse reductive dehalogenase-homologous genes in deep subseafloor sedimentary metagenomes.</title>
        <authorList>
            <person name="Kawai M."/>
            <person name="Futagami T."/>
            <person name="Toyoda A."/>
            <person name="Takaki Y."/>
            <person name="Nishi S."/>
            <person name="Hori S."/>
            <person name="Arai W."/>
            <person name="Tsubouchi T."/>
            <person name="Morono Y."/>
            <person name="Uchiyama I."/>
            <person name="Ito T."/>
            <person name="Fujiyama A."/>
            <person name="Inagaki F."/>
            <person name="Takami H."/>
        </authorList>
    </citation>
    <scope>NUCLEOTIDE SEQUENCE</scope>
    <source>
        <strain evidence="1">Expedition CK06-06</strain>
    </source>
</reference>
<protein>
    <recommendedName>
        <fullName evidence="2">TIGR00268 family protein</fullName>
    </recommendedName>
</protein>
<comment type="caution">
    <text evidence="1">The sequence shown here is derived from an EMBL/GenBank/DDBJ whole genome shotgun (WGS) entry which is preliminary data.</text>
</comment>
<name>X0V6T1_9ZZZZ</name>
<feature type="non-terminal residue" evidence="1">
    <location>
        <position position="1"/>
    </location>
</feature>
<dbReference type="EMBL" id="BARS01021161">
    <property type="protein sequence ID" value="GAG13884.1"/>
    <property type="molecule type" value="Genomic_DNA"/>
</dbReference>
<organism evidence="1">
    <name type="scientific">marine sediment metagenome</name>
    <dbReference type="NCBI Taxonomy" id="412755"/>
    <lineage>
        <taxon>unclassified sequences</taxon>
        <taxon>metagenomes</taxon>
        <taxon>ecological metagenomes</taxon>
    </lineage>
</organism>
<dbReference type="AlphaFoldDB" id="X0V6T1"/>
<dbReference type="PANTHER" id="PTHR43169:SF2">
    <property type="entry name" value="NAD_GMP SYNTHASE DOMAIN-CONTAINING PROTEIN"/>
    <property type="match status" value="1"/>
</dbReference>
<evidence type="ECO:0008006" key="2">
    <source>
        <dbReference type="Google" id="ProtNLM"/>
    </source>
</evidence>
<gene>
    <name evidence="1" type="ORF">S01H1_34039</name>
</gene>
<proteinExistence type="predicted"/>
<accession>X0V6T1</accession>
<evidence type="ECO:0000313" key="1">
    <source>
        <dbReference type="EMBL" id="GAG13884.1"/>
    </source>
</evidence>
<dbReference type="PANTHER" id="PTHR43169">
    <property type="entry name" value="EXSB FAMILY PROTEIN"/>
    <property type="match status" value="1"/>
</dbReference>